<dbReference type="PROSITE" id="PS50883">
    <property type="entry name" value="EAL"/>
    <property type="match status" value="1"/>
</dbReference>
<dbReference type="NCBIfam" id="TIGR00254">
    <property type="entry name" value="GGDEF"/>
    <property type="match status" value="1"/>
</dbReference>
<evidence type="ECO:0000313" key="8">
    <source>
        <dbReference type="Proteomes" id="UP000294823"/>
    </source>
</evidence>
<evidence type="ECO:0000259" key="6">
    <source>
        <dbReference type="PROSITE" id="PS50887"/>
    </source>
</evidence>
<dbReference type="PROSITE" id="PS50887">
    <property type="entry name" value="GGDEF"/>
    <property type="match status" value="1"/>
</dbReference>
<keyword evidence="1" id="KW-0175">Coiled coil</keyword>
<feature type="coiled-coil region" evidence="1">
    <location>
        <begin position="45"/>
        <end position="72"/>
    </location>
</feature>
<dbReference type="CDD" id="cd01949">
    <property type="entry name" value="GGDEF"/>
    <property type="match status" value="1"/>
</dbReference>
<dbReference type="PROSITE" id="PS50113">
    <property type="entry name" value="PAC"/>
    <property type="match status" value="1"/>
</dbReference>
<feature type="domain" description="PAC" evidence="4">
    <location>
        <begin position="469"/>
        <end position="522"/>
    </location>
</feature>
<dbReference type="RefSeq" id="WP_132042023.1">
    <property type="nucleotide sequence ID" value="NZ_SLTR01000005.1"/>
</dbReference>
<evidence type="ECO:0000259" key="4">
    <source>
        <dbReference type="PROSITE" id="PS50113"/>
    </source>
</evidence>
<evidence type="ECO:0000259" key="5">
    <source>
        <dbReference type="PROSITE" id="PS50883"/>
    </source>
</evidence>
<dbReference type="InterPro" id="IPR052155">
    <property type="entry name" value="Biofilm_reg_signaling"/>
</dbReference>
<evidence type="ECO:0000313" key="7">
    <source>
        <dbReference type="EMBL" id="TDB04249.1"/>
    </source>
</evidence>
<feature type="domain" description="GGDEF" evidence="6">
    <location>
        <begin position="550"/>
        <end position="683"/>
    </location>
</feature>
<organism evidence="7 8">
    <name type="scientific">Halomonas marinisediminis</name>
    <dbReference type="NCBI Taxonomy" id="2546095"/>
    <lineage>
        <taxon>Bacteria</taxon>
        <taxon>Pseudomonadati</taxon>
        <taxon>Pseudomonadota</taxon>
        <taxon>Gammaproteobacteria</taxon>
        <taxon>Oceanospirillales</taxon>
        <taxon>Halomonadaceae</taxon>
        <taxon>Halomonas</taxon>
    </lineage>
</organism>
<protein>
    <submittedName>
        <fullName evidence="7">EAL domain-containing protein</fullName>
    </submittedName>
</protein>
<comment type="caution">
    <text evidence="7">The sequence shown here is derived from an EMBL/GenBank/DDBJ whole genome shotgun (WGS) entry which is preliminary data.</text>
</comment>
<dbReference type="InterPro" id="IPR043128">
    <property type="entry name" value="Rev_trsase/Diguanyl_cyclase"/>
</dbReference>
<evidence type="ECO:0000256" key="2">
    <source>
        <dbReference type="SAM" id="Phobius"/>
    </source>
</evidence>
<keyword evidence="2" id="KW-1133">Transmembrane helix</keyword>
<dbReference type="InterPro" id="IPR029787">
    <property type="entry name" value="Nucleotide_cyclase"/>
</dbReference>
<dbReference type="PANTHER" id="PTHR44757:SF2">
    <property type="entry name" value="BIOFILM ARCHITECTURE MAINTENANCE PROTEIN MBAA"/>
    <property type="match status" value="1"/>
</dbReference>
<name>A0ABY2D985_9GAMM</name>
<evidence type="ECO:0000259" key="3">
    <source>
        <dbReference type="PROSITE" id="PS50112"/>
    </source>
</evidence>
<dbReference type="InterPro" id="IPR035919">
    <property type="entry name" value="EAL_sf"/>
</dbReference>
<dbReference type="SUPFAM" id="SSF141868">
    <property type="entry name" value="EAL domain-like"/>
    <property type="match status" value="1"/>
</dbReference>
<dbReference type="Gene3D" id="3.30.450.20">
    <property type="entry name" value="PAS domain"/>
    <property type="match status" value="1"/>
</dbReference>
<dbReference type="SMART" id="SM00267">
    <property type="entry name" value="GGDEF"/>
    <property type="match status" value="1"/>
</dbReference>
<dbReference type="NCBIfam" id="TIGR00229">
    <property type="entry name" value="sensory_box"/>
    <property type="match status" value="1"/>
</dbReference>
<dbReference type="Pfam" id="PF00563">
    <property type="entry name" value="EAL"/>
    <property type="match status" value="1"/>
</dbReference>
<dbReference type="EMBL" id="SLTR01000005">
    <property type="protein sequence ID" value="TDB04249.1"/>
    <property type="molecule type" value="Genomic_DNA"/>
</dbReference>
<dbReference type="InterPro" id="IPR001633">
    <property type="entry name" value="EAL_dom"/>
</dbReference>
<gene>
    <name evidence="7" type="ORF">E0702_05750</name>
</gene>
<feature type="domain" description="PAS" evidence="3">
    <location>
        <begin position="405"/>
        <end position="461"/>
    </location>
</feature>
<dbReference type="Pfam" id="PF14827">
    <property type="entry name" value="dCache_3"/>
    <property type="match status" value="1"/>
</dbReference>
<dbReference type="InterPro" id="IPR000700">
    <property type="entry name" value="PAS-assoc_C"/>
</dbReference>
<dbReference type="CDD" id="cd01948">
    <property type="entry name" value="EAL"/>
    <property type="match status" value="1"/>
</dbReference>
<dbReference type="Gene3D" id="3.30.70.270">
    <property type="match status" value="1"/>
</dbReference>
<dbReference type="PANTHER" id="PTHR44757">
    <property type="entry name" value="DIGUANYLATE CYCLASE DGCP"/>
    <property type="match status" value="1"/>
</dbReference>
<dbReference type="SMART" id="SM00052">
    <property type="entry name" value="EAL"/>
    <property type="match status" value="1"/>
</dbReference>
<feature type="transmembrane region" description="Helical" evidence="2">
    <location>
        <begin position="20"/>
        <end position="39"/>
    </location>
</feature>
<dbReference type="Pfam" id="PF00990">
    <property type="entry name" value="GGDEF"/>
    <property type="match status" value="1"/>
</dbReference>
<feature type="domain" description="EAL" evidence="5">
    <location>
        <begin position="694"/>
        <end position="945"/>
    </location>
</feature>
<proteinExistence type="predicted"/>
<dbReference type="InterPro" id="IPR000160">
    <property type="entry name" value="GGDEF_dom"/>
</dbReference>
<dbReference type="Proteomes" id="UP000294823">
    <property type="component" value="Unassembled WGS sequence"/>
</dbReference>
<dbReference type="SUPFAM" id="SSF55073">
    <property type="entry name" value="Nucleotide cyclase"/>
    <property type="match status" value="1"/>
</dbReference>
<dbReference type="InterPro" id="IPR035965">
    <property type="entry name" value="PAS-like_dom_sf"/>
</dbReference>
<dbReference type="PROSITE" id="PS50112">
    <property type="entry name" value="PAS"/>
    <property type="match status" value="1"/>
</dbReference>
<dbReference type="CDD" id="cd00130">
    <property type="entry name" value="PAS"/>
    <property type="match status" value="1"/>
</dbReference>
<dbReference type="Gene3D" id="3.20.20.450">
    <property type="entry name" value="EAL domain"/>
    <property type="match status" value="1"/>
</dbReference>
<reference evidence="7 8" key="1">
    <citation type="submission" date="2019-03" db="EMBL/GenBank/DDBJ databases">
        <title>Halomonas marinisediminis sp. nov., a moderately halophilic bacterium isolated from the Bohai Gulf.</title>
        <authorList>
            <person name="Ji X."/>
        </authorList>
    </citation>
    <scope>NUCLEOTIDE SEQUENCE [LARGE SCALE GENOMIC DNA]</scope>
    <source>
        <strain evidence="7 8">204</strain>
    </source>
</reference>
<accession>A0ABY2D985</accession>
<keyword evidence="8" id="KW-1185">Reference proteome</keyword>
<keyword evidence="2" id="KW-0472">Membrane</keyword>
<dbReference type="SMART" id="SM00091">
    <property type="entry name" value="PAS"/>
    <property type="match status" value="1"/>
</dbReference>
<keyword evidence="2" id="KW-0812">Transmembrane</keyword>
<dbReference type="InterPro" id="IPR029150">
    <property type="entry name" value="dCache_3"/>
</dbReference>
<dbReference type="InterPro" id="IPR000014">
    <property type="entry name" value="PAS"/>
</dbReference>
<evidence type="ECO:0000256" key="1">
    <source>
        <dbReference type="SAM" id="Coils"/>
    </source>
</evidence>
<dbReference type="SUPFAM" id="SSF55785">
    <property type="entry name" value="PYP-like sensor domain (PAS domain)"/>
    <property type="match status" value="1"/>
</dbReference>
<sequence length="960" mass="106166">MRSANQPPARRQRLSLTWRVIALSSLLVLGLVLAFSWIGHANLSRQFEQSRLKNAQRQASEMHQAIQRSEESVRQLASLVAATQGLGDALPDHGGETLPETLEPQWPTLQLESGIDEILLFDARGAQTASWGSTQSSHERPVKRWVQRVIDTDMPLTSLRCSSDCRQYAAVPVLVEGRSVGVVVLSRSLADVMRQAHQITQGDVGLLLVEGGQDGELPEARRLPDWQGQLIALTGQEESLPALRLASRETDLESLIDRPYRFRHAGREIEVSAVPMGGDGDQQGAGYILFTNDITEQVGAIRQDTRILATIGLGGWLAAELLLLAILLSPMARLRRISGILPSLAQGEFASARRSIPRPDSRFPDEIDILEGATLHLANQLEDLEEEVGIRGDELAARVEELAKERDFIGSLLDTARVFIITLDADDRITLVNDYALSVMGVNEKLLLKRLFDDVFGPHSQPLVGIDGRGQEERLLVTPNGHQHTIAWYHAPLPGIAGEPAGRISVGLDITERKMAEARLTWLAERDPLTGLYNRRYLKEALDKAIRQGHPGALLLLDLDQFKDVNELSGHQAGDQLLRQVARVMQEELGHRGTLARLGGDEFALLVGGADRTLATRIAQQINQLLATVTLELGERRHRIAASTGIALFPTHGDNATDLLASADMAMYKAKESSSQRWHLLSTLEDARGELKERVYWEERIHRALEENAFVLMVQPIVRLRDRDIRHYEVLIRMQDDSGELISPGAFISVAEHSGQILQIDRWVIHQALDVLAKLKGKEISLAINLSGPSLHDEDLKQYLAEEIITSGVAPEQLILEVTETAAVTDFATARGVLQSLRDLGCRTALDDFGVGFSNFHYLSRLPVDYIKIDGSFIRQLLDDNESRVIVKAIADIANGFDKQVVAEFVEQEAQLPILASYGISYGQGYYLGSPIKASTAFALNENHDFASDTPPRSDTPHHY</sequence>